<protein>
    <recommendedName>
        <fullName evidence="1">DNA-directed DNA polymerase</fullName>
        <ecNumber evidence="1">2.7.7.7</ecNumber>
    </recommendedName>
</protein>
<dbReference type="GO" id="GO:0004527">
    <property type="term" value="F:exonuclease activity"/>
    <property type="evidence" value="ECO:0007669"/>
    <property type="project" value="UniProtKB-KW"/>
</dbReference>
<evidence type="ECO:0000313" key="5">
    <source>
        <dbReference type="Proteomes" id="UP001198034"/>
    </source>
</evidence>
<dbReference type="SUPFAM" id="SSF53098">
    <property type="entry name" value="Ribonuclease H-like"/>
    <property type="match status" value="1"/>
</dbReference>
<evidence type="ECO:0000313" key="4">
    <source>
        <dbReference type="EMBL" id="MCB5195392.1"/>
    </source>
</evidence>
<dbReference type="InterPro" id="IPR013520">
    <property type="entry name" value="Ribonucl_H"/>
</dbReference>
<comment type="caution">
    <text evidence="4">The sequence shown here is derived from an EMBL/GenBank/DDBJ whole genome shotgun (WGS) entry which is preliminary data.</text>
</comment>
<evidence type="ECO:0000259" key="3">
    <source>
        <dbReference type="SMART" id="SM00479"/>
    </source>
</evidence>
<dbReference type="NCBIfam" id="TIGR00573">
    <property type="entry name" value="dnaq"/>
    <property type="match status" value="1"/>
</dbReference>
<gene>
    <name evidence="4" type="ORF">LG219_03685</name>
</gene>
<name>A0ABS8BI45_9NEIS</name>
<dbReference type="Proteomes" id="UP001198034">
    <property type="component" value="Unassembled WGS sequence"/>
</dbReference>
<dbReference type="Gene3D" id="3.30.420.10">
    <property type="entry name" value="Ribonuclease H-like superfamily/Ribonuclease H"/>
    <property type="match status" value="1"/>
</dbReference>
<dbReference type="PANTHER" id="PTHR30231">
    <property type="entry name" value="DNA POLYMERASE III SUBUNIT EPSILON"/>
    <property type="match status" value="1"/>
</dbReference>
<keyword evidence="5" id="KW-1185">Reference proteome</keyword>
<dbReference type="SMART" id="SM00479">
    <property type="entry name" value="EXOIII"/>
    <property type="match status" value="1"/>
</dbReference>
<dbReference type="CDD" id="cd06127">
    <property type="entry name" value="DEDDh"/>
    <property type="match status" value="1"/>
</dbReference>
<dbReference type="RefSeq" id="WP_226763176.1">
    <property type="nucleotide sequence ID" value="NZ_JAJAWG010000001.1"/>
</dbReference>
<dbReference type="Pfam" id="PF00929">
    <property type="entry name" value="RNase_T"/>
    <property type="match status" value="1"/>
</dbReference>
<sequence length="207" mass="22618">MLNIPLVVLDFETTGLSPAMGARITEVAALRVVNGKVVDKLVSLVNCGVRIPREITQITGITQAMVNTAPKAREIVPALIDFIGNDALAAHNASFDQKFLLAESQHLGLTPRHSHLVCSLLLSRRILPQMHSHKLGELAKALNIRFSGNAHRAEADAEVTVALIAHLLKTLRQQHGCQHIDTKLLMQINQQVAAKVPQFLKAKHPQV</sequence>
<organism evidence="4 5">
    <name type="scientific">Deefgea salmonis</name>
    <dbReference type="NCBI Taxonomy" id="2875502"/>
    <lineage>
        <taxon>Bacteria</taxon>
        <taxon>Pseudomonadati</taxon>
        <taxon>Pseudomonadota</taxon>
        <taxon>Betaproteobacteria</taxon>
        <taxon>Neisseriales</taxon>
        <taxon>Chitinibacteraceae</taxon>
        <taxon>Deefgea</taxon>
    </lineage>
</organism>
<keyword evidence="4" id="KW-0540">Nuclease</keyword>
<reference evidence="4 5" key="1">
    <citation type="submission" date="2021-10" db="EMBL/GenBank/DDBJ databases">
        <authorList>
            <person name="Chen M."/>
        </authorList>
    </citation>
    <scope>NUCLEOTIDE SEQUENCE [LARGE SCALE GENOMIC DNA]</scope>
    <source>
        <strain evidence="4 5">H3-26</strain>
    </source>
</reference>
<dbReference type="EMBL" id="JAJAWG010000001">
    <property type="protein sequence ID" value="MCB5195392.1"/>
    <property type="molecule type" value="Genomic_DNA"/>
</dbReference>
<dbReference type="InterPro" id="IPR006054">
    <property type="entry name" value="DnaQ"/>
</dbReference>
<accession>A0ABS8BI45</accession>
<keyword evidence="4" id="KW-0269">Exonuclease</keyword>
<dbReference type="EC" id="2.7.7.7" evidence="1"/>
<feature type="domain" description="Exonuclease" evidence="3">
    <location>
        <begin position="5"/>
        <end position="173"/>
    </location>
</feature>
<evidence type="ECO:0000256" key="1">
    <source>
        <dbReference type="ARBA" id="ARBA00012417"/>
    </source>
</evidence>
<keyword evidence="4" id="KW-0378">Hydrolase</keyword>
<dbReference type="InterPro" id="IPR012337">
    <property type="entry name" value="RNaseH-like_sf"/>
</dbReference>
<proteinExistence type="predicted"/>
<comment type="catalytic activity">
    <reaction evidence="2">
        <text>DNA(n) + a 2'-deoxyribonucleoside 5'-triphosphate = DNA(n+1) + diphosphate</text>
        <dbReference type="Rhea" id="RHEA:22508"/>
        <dbReference type="Rhea" id="RHEA-COMP:17339"/>
        <dbReference type="Rhea" id="RHEA-COMP:17340"/>
        <dbReference type="ChEBI" id="CHEBI:33019"/>
        <dbReference type="ChEBI" id="CHEBI:61560"/>
        <dbReference type="ChEBI" id="CHEBI:173112"/>
        <dbReference type="EC" id="2.7.7.7"/>
    </reaction>
</comment>
<dbReference type="PANTHER" id="PTHR30231:SF41">
    <property type="entry name" value="DNA POLYMERASE III SUBUNIT EPSILON"/>
    <property type="match status" value="1"/>
</dbReference>
<dbReference type="InterPro" id="IPR036397">
    <property type="entry name" value="RNaseH_sf"/>
</dbReference>
<evidence type="ECO:0000256" key="2">
    <source>
        <dbReference type="ARBA" id="ARBA00049244"/>
    </source>
</evidence>